<evidence type="ECO:0000313" key="11">
    <source>
        <dbReference type="EMBL" id="HHS52248.1"/>
    </source>
</evidence>
<feature type="binding site" evidence="9">
    <location>
        <position position="13"/>
    </location>
    <ligand>
        <name>a divalent metal cation</name>
        <dbReference type="ChEBI" id="CHEBI:60240"/>
    </ligand>
</feature>
<dbReference type="NCBIfam" id="TIGR00087">
    <property type="entry name" value="surE"/>
    <property type="match status" value="1"/>
</dbReference>
<comment type="cofactor">
    <cofactor evidence="2">
        <name>Mg(2+)</name>
        <dbReference type="ChEBI" id="CHEBI:18420"/>
    </cofactor>
</comment>
<accession>A0A7C6A979</accession>
<dbReference type="Gene3D" id="3.40.1210.10">
    <property type="entry name" value="Survival protein SurE-like phosphatase/nucleotidase"/>
    <property type="match status" value="1"/>
</dbReference>
<keyword evidence="8 9" id="KW-0378">Hydrolase</keyword>
<comment type="similarity">
    <text evidence="4 9">Belongs to the SurE nucleotidase family.</text>
</comment>
<feature type="domain" description="Survival protein SurE-like phosphatase/nucleotidase" evidence="10">
    <location>
        <begin position="7"/>
        <end position="183"/>
    </location>
</feature>
<dbReference type="GO" id="GO:0008253">
    <property type="term" value="F:5'-nucleotidase activity"/>
    <property type="evidence" value="ECO:0007669"/>
    <property type="project" value="UniProtKB-UniRule"/>
</dbReference>
<evidence type="ECO:0000256" key="2">
    <source>
        <dbReference type="ARBA" id="ARBA00001946"/>
    </source>
</evidence>
<dbReference type="SUPFAM" id="SSF64167">
    <property type="entry name" value="SurE-like"/>
    <property type="match status" value="1"/>
</dbReference>
<dbReference type="GO" id="GO:0000166">
    <property type="term" value="F:nucleotide binding"/>
    <property type="evidence" value="ECO:0007669"/>
    <property type="project" value="UniProtKB-KW"/>
</dbReference>
<feature type="binding site" evidence="9">
    <location>
        <position position="43"/>
    </location>
    <ligand>
        <name>a divalent metal cation</name>
        <dbReference type="ChEBI" id="CHEBI:60240"/>
    </ligand>
</feature>
<sequence length="258" mass="28545">MAKSKNILITNDDGINAPGLFALYEAVKALGNVYVVAPATDQSAASHSFTLRKPIKIREIKKHWFSVEGTPTDCVLIAYHAILNKSIDLVISGINNGPNLGDDVLYSGTVAAAIEGAILGIPAMAVSYLKDGVNTQPAQNFVCKLAGYLLKYRLPKKTLLNINIPADDFKGIKVTNLGKRIYQDMAIRRLGPNDEVTYTIDGEMGFKLKRGSDFAAVYNGYLSITPLHLDMTHYRELARFRKIFARLFSPNRLRRINQ</sequence>
<dbReference type="GO" id="GO:0004309">
    <property type="term" value="F:exopolyphosphatase activity"/>
    <property type="evidence" value="ECO:0007669"/>
    <property type="project" value="TreeGrafter"/>
</dbReference>
<dbReference type="EC" id="3.1.3.5" evidence="9"/>
<dbReference type="NCBIfam" id="NF001490">
    <property type="entry name" value="PRK00346.1-4"/>
    <property type="match status" value="1"/>
</dbReference>
<dbReference type="PANTHER" id="PTHR30457:SF12">
    <property type="entry name" value="5'_3'-NUCLEOTIDASE SURE"/>
    <property type="match status" value="1"/>
</dbReference>
<evidence type="ECO:0000256" key="6">
    <source>
        <dbReference type="ARBA" id="ARBA00022723"/>
    </source>
</evidence>
<evidence type="ECO:0000256" key="7">
    <source>
        <dbReference type="ARBA" id="ARBA00022741"/>
    </source>
</evidence>
<proteinExistence type="inferred from homology"/>
<evidence type="ECO:0000256" key="1">
    <source>
        <dbReference type="ARBA" id="ARBA00000815"/>
    </source>
</evidence>
<dbReference type="FunFam" id="3.40.1210.10:FF:000001">
    <property type="entry name" value="5'/3'-nucleotidase SurE"/>
    <property type="match status" value="1"/>
</dbReference>
<evidence type="ECO:0000256" key="5">
    <source>
        <dbReference type="ARBA" id="ARBA00022490"/>
    </source>
</evidence>
<evidence type="ECO:0000259" key="10">
    <source>
        <dbReference type="Pfam" id="PF01975"/>
    </source>
</evidence>
<dbReference type="AlphaFoldDB" id="A0A7C6A979"/>
<dbReference type="InterPro" id="IPR002828">
    <property type="entry name" value="SurE-like_Pase/nucleotidase"/>
</dbReference>
<evidence type="ECO:0000256" key="8">
    <source>
        <dbReference type="ARBA" id="ARBA00022801"/>
    </source>
</evidence>
<dbReference type="HAMAP" id="MF_00060">
    <property type="entry name" value="SurE"/>
    <property type="match status" value="1"/>
</dbReference>
<dbReference type="Pfam" id="PF01975">
    <property type="entry name" value="SurE"/>
    <property type="match status" value="1"/>
</dbReference>
<feature type="binding site" evidence="9">
    <location>
        <position position="95"/>
    </location>
    <ligand>
        <name>a divalent metal cation</name>
        <dbReference type="ChEBI" id="CHEBI:60240"/>
    </ligand>
</feature>
<gene>
    <name evidence="9 11" type="primary">surE</name>
    <name evidence="11" type="ORF">ENW73_05215</name>
</gene>
<comment type="subcellular location">
    <subcellularLocation>
        <location evidence="3 9">Cytoplasm</location>
    </subcellularLocation>
</comment>
<keyword evidence="5 9" id="KW-0963">Cytoplasm</keyword>
<feature type="binding site" evidence="9">
    <location>
        <position position="12"/>
    </location>
    <ligand>
        <name>a divalent metal cation</name>
        <dbReference type="ChEBI" id="CHEBI:60240"/>
    </ligand>
</feature>
<evidence type="ECO:0000256" key="9">
    <source>
        <dbReference type="HAMAP-Rule" id="MF_00060"/>
    </source>
</evidence>
<comment type="function">
    <text evidence="9">Nucleotidase that shows phosphatase activity on nucleoside 5'-monophosphates.</text>
</comment>
<protein>
    <recommendedName>
        <fullName evidence="9">5'-nucleotidase SurE</fullName>
        <ecNumber evidence="9">3.1.3.5</ecNumber>
    </recommendedName>
    <alternativeName>
        <fullName evidence="9">Nucleoside 5'-monophosphate phosphohydrolase</fullName>
    </alternativeName>
</protein>
<dbReference type="InterPro" id="IPR036523">
    <property type="entry name" value="SurE-like_sf"/>
</dbReference>
<comment type="catalytic activity">
    <reaction evidence="1 9">
        <text>a ribonucleoside 5'-phosphate + H2O = a ribonucleoside + phosphate</text>
        <dbReference type="Rhea" id="RHEA:12484"/>
        <dbReference type="ChEBI" id="CHEBI:15377"/>
        <dbReference type="ChEBI" id="CHEBI:18254"/>
        <dbReference type="ChEBI" id="CHEBI:43474"/>
        <dbReference type="ChEBI" id="CHEBI:58043"/>
        <dbReference type="EC" id="3.1.3.5"/>
    </reaction>
</comment>
<dbReference type="InterPro" id="IPR030048">
    <property type="entry name" value="SurE"/>
</dbReference>
<evidence type="ECO:0000256" key="3">
    <source>
        <dbReference type="ARBA" id="ARBA00004496"/>
    </source>
</evidence>
<evidence type="ECO:0000256" key="4">
    <source>
        <dbReference type="ARBA" id="ARBA00011062"/>
    </source>
</evidence>
<name>A0A7C6A979_UNCW3</name>
<dbReference type="PANTHER" id="PTHR30457">
    <property type="entry name" value="5'-NUCLEOTIDASE SURE"/>
    <property type="match status" value="1"/>
</dbReference>
<comment type="cofactor">
    <cofactor evidence="9">
        <name>a divalent metal cation</name>
        <dbReference type="ChEBI" id="CHEBI:60240"/>
    </cofactor>
    <text evidence="9">Binds 1 divalent metal cation per subunit.</text>
</comment>
<dbReference type="GO" id="GO:0008254">
    <property type="term" value="F:3'-nucleotidase activity"/>
    <property type="evidence" value="ECO:0007669"/>
    <property type="project" value="TreeGrafter"/>
</dbReference>
<dbReference type="GO" id="GO:0046872">
    <property type="term" value="F:metal ion binding"/>
    <property type="evidence" value="ECO:0007669"/>
    <property type="project" value="UniProtKB-UniRule"/>
</dbReference>
<dbReference type="GO" id="GO:0005737">
    <property type="term" value="C:cytoplasm"/>
    <property type="evidence" value="ECO:0007669"/>
    <property type="project" value="UniProtKB-SubCell"/>
</dbReference>
<keyword evidence="7 9" id="KW-0547">Nucleotide-binding</keyword>
<comment type="caution">
    <text evidence="11">The sequence shown here is derived from an EMBL/GenBank/DDBJ whole genome shotgun (WGS) entry which is preliminary data.</text>
</comment>
<reference evidence="11" key="1">
    <citation type="journal article" date="2020" name="mSystems">
        <title>Genome- and Community-Level Interaction Insights into Carbon Utilization and Element Cycling Functions of Hydrothermarchaeota in Hydrothermal Sediment.</title>
        <authorList>
            <person name="Zhou Z."/>
            <person name="Liu Y."/>
            <person name="Xu W."/>
            <person name="Pan J."/>
            <person name="Luo Z.H."/>
            <person name="Li M."/>
        </authorList>
    </citation>
    <scope>NUCLEOTIDE SEQUENCE [LARGE SCALE GENOMIC DNA]</scope>
    <source>
        <strain evidence="11">SpSt-876</strain>
    </source>
</reference>
<dbReference type="EMBL" id="DTLI01000135">
    <property type="protein sequence ID" value="HHS52248.1"/>
    <property type="molecule type" value="Genomic_DNA"/>
</dbReference>
<keyword evidence="6 9" id="KW-0479">Metal-binding</keyword>
<organism evidence="11">
    <name type="scientific">candidate division WOR-3 bacterium</name>
    <dbReference type="NCBI Taxonomy" id="2052148"/>
    <lineage>
        <taxon>Bacteria</taxon>
        <taxon>Bacteria division WOR-3</taxon>
    </lineage>
</organism>